<keyword evidence="3" id="KW-1185">Reference proteome</keyword>
<dbReference type="Pfam" id="PF13843">
    <property type="entry name" value="DDE_Tnp_1_7"/>
    <property type="match status" value="1"/>
</dbReference>
<dbReference type="EMBL" id="CAXKWB010103109">
    <property type="protein sequence ID" value="CAL4226668.1"/>
    <property type="molecule type" value="Genomic_DNA"/>
</dbReference>
<protein>
    <recommendedName>
        <fullName evidence="1">PiggyBac transposable element-derived protein domain-containing protein</fullName>
    </recommendedName>
</protein>
<dbReference type="PANTHER" id="PTHR46599:SF3">
    <property type="entry name" value="PIGGYBAC TRANSPOSABLE ELEMENT-DERIVED PROTEIN 4"/>
    <property type="match status" value="1"/>
</dbReference>
<evidence type="ECO:0000313" key="2">
    <source>
        <dbReference type="EMBL" id="CAL4226668.1"/>
    </source>
</evidence>
<organism evidence="2 3">
    <name type="scientific">Meganyctiphanes norvegica</name>
    <name type="common">Northern krill</name>
    <name type="synonym">Thysanopoda norvegica</name>
    <dbReference type="NCBI Taxonomy" id="48144"/>
    <lineage>
        <taxon>Eukaryota</taxon>
        <taxon>Metazoa</taxon>
        <taxon>Ecdysozoa</taxon>
        <taxon>Arthropoda</taxon>
        <taxon>Crustacea</taxon>
        <taxon>Multicrustacea</taxon>
        <taxon>Malacostraca</taxon>
        <taxon>Eumalacostraca</taxon>
        <taxon>Eucarida</taxon>
        <taxon>Euphausiacea</taxon>
        <taxon>Euphausiidae</taxon>
        <taxon>Meganyctiphanes</taxon>
    </lineage>
</organism>
<dbReference type="AlphaFoldDB" id="A0AAV2SN24"/>
<sequence>MKWGGGGKNATKLKPVVCMDYRRCMKGVDLNDQIRSAYNIARKRNKRYYRKMYWSLLDKCIFNAWIIYNKLEQVKREITFLHFKKLLVAQLVQENFPDSVLARDRPQNPMQRIELRLSDSRHLAGLIGKEKGGRWKRRACKFCN</sequence>
<dbReference type="PANTHER" id="PTHR46599">
    <property type="entry name" value="PIGGYBAC TRANSPOSABLE ELEMENT-DERIVED PROTEIN 4"/>
    <property type="match status" value="1"/>
</dbReference>
<accession>A0AAV2SN24</accession>
<feature type="non-terminal residue" evidence="2">
    <location>
        <position position="144"/>
    </location>
</feature>
<name>A0AAV2SN24_MEGNR</name>
<evidence type="ECO:0000259" key="1">
    <source>
        <dbReference type="Pfam" id="PF13843"/>
    </source>
</evidence>
<gene>
    <name evidence="2" type="ORF">MNOR_LOCUS39471</name>
</gene>
<dbReference type="InterPro" id="IPR029526">
    <property type="entry name" value="PGBD"/>
</dbReference>
<evidence type="ECO:0000313" key="3">
    <source>
        <dbReference type="Proteomes" id="UP001497623"/>
    </source>
</evidence>
<reference evidence="2 3" key="1">
    <citation type="submission" date="2024-05" db="EMBL/GenBank/DDBJ databases">
        <authorList>
            <person name="Wallberg A."/>
        </authorList>
    </citation>
    <scope>NUCLEOTIDE SEQUENCE [LARGE SCALE GENOMIC DNA]</scope>
</reference>
<proteinExistence type="predicted"/>
<dbReference type="Proteomes" id="UP001497623">
    <property type="component" value="Unassembled WGS sequence"/>
</dbReference>
<feature type="domain" description="PiggyBac transposable element-derived protein" evidence="1">
    <location>
        <begin position="14"/>
        <end position="65"/>
    </location>
</feature>
<comment type="caution">
    <text evidence="2">The sequence shown here is derived from an EMBL/GenBank/DDBJ whole genome shotgun (WGS) entry which is preliminary data.</text>
</comment>